<dbReference type="EMBL" id="CAJNOM010000727">
    <property type="protein sequence ID" value="CAF1551263.1"/>
    <property type="molecule type" value="Genomic_DNA"/>
</dbReference>
<dbReference type="SUPFAM" id="SSF56399">
    <property type="entry name" value="ADP-ribosylation"/>
    <property type="match status" value="1"/>
</dbReference>
<comment type="caution">
    <text evidence="1">The sequence shown here is derived from an EMBL/GenBank/DDBJ whole genome shotgun (WGS) entry which is preliminary data.</text>
</comment>
<dbReference type="EMBL" id="CAJNOI010000476">
    <property type="protein sequence ID" value="CAF1288768.1"/>
    <property type="molecule type" value="Genomic_DNA"/>
</dbReference>
<dbReference type="Proteomes" id="UP000663877">
    <property type="component" value="Unassembled WGS sequence"/>
</dbReference>
<proteinExistence type="predicted"/>
<reference evidence="1" key="1">
    <citation type="submission" date="2021-02" db="EMBL/GenBank/DDBJ databases">
        <authorList>
            <person name="Nowell W R."/>
        </authorList>
    </citation>
    <scope>NUCLEOTIDE SEQUENCE</scope>
</reference>
<name>A0A815CTF8_9BILA</name>
<protein>
    <submittedName>
        <fullName evidence="1">Uncharacterized protein</fullName>
    </submittedName>
</protein>
<dbReference type="AlphaFoldDB" id="A0A815CTF8"/>
<evidence type="ECO:0000313" key="1">
    <source>
        <dbReference type="EMBL" id="CAF1288768.1"/>
    </source>
</evidence>
<evidence type="ECO:0000313" key="3">
    <source>
        <dbReference type="Proteomes" id="UP000663832"/>
    </source>
</evidence>
<organism evidence="1 4">
    <name type="scientific">Adineta steineri</name>
    <dbReference type="NCBI Taxonomy" id="433720"/>
    <lineage>
        <taxon>Eukaryota</taxon>
        <taxon>Metazoa</taxon>
        <taxon>Spiralia</taxon>
        <taxon>Gnathifera</taxon>
        <taxon>Rotifera</taxon>
        <taxon>Eurotatoria</taxon>
        <taxon>Bdelloidea</taxon>
        <taxon>Adinetida</taxon>
        <taxon>Adinetidae</taxon>
        <taxon>Adineta</taxon>
    </lineage>
</organism>
<evidence type="ECO:0000313" key="4">
    <source>
        <dbReference type="Proteomes" id="UP000663877"/>
    </source>
</evidence>
<gene>
    <name evidence="1" type="ORF">BJG266_LOCUS31624</name>
    <name evidence="2" type="ORF">QVE165_LOCUS47106</name>
</gene>
<accession>A0A815CTF8</accession>
<evidence type="ECO:0000313" key="2">
    <source>
        <dbReference type="EMBL" id="CAF1551263.1"/>
    </source>
</evidence>
<sequence length="144" mass="16842">MYTQIFKEIILDIGHGKQAIKEFTSYCRQNNFGSPINIDRFEKEYHAQSAIWWYTYPSFIFSMLNYALRSMESDTIINMGFFIHDLHLQIYQLHQQQFDTDHAKSFTVYRGQGLSKANFQKLQRTNGCLMGEISTRNGGFTALS</sequence>
<dbReference type="Proteomes" id="UP000663832">
    <property type="component" value="Unassembled WGS sequence"/>
</dbReference>
<keyword evidence="3" id="KW-1185">Reference proteome</keyword>